<dbReference type="AlphaFoldDB" id="U7UXD8"/>
<organism evidence="1 2">
    <name type="scientific">Cetobacterium somerae ATCC BAA-474</name>
    <dbReference type="NCBI Taxonomy" id="1319815"/>
    <lineage>
        <taxon>Bacteria</taxon>
        <taxon>Fusobacteriati</taxon>
        <taxon>Fusobacteriota</taxon>
        <taxon>Fusobacteriia</taxon>
        <taxon>Fusobacteriales</taxon>
        <taxon>Fusobacteriaceae</taxon>
        <taxon>Cetobacterium</taxon>
    </lineage>
</organism>
<sequence>MNSFQGNGNLIFLKGLNINTLEIKGKLTVLDDCNFEKFVFSGKAEVGNLLGNTLQLHGSIVGKNISAENIDIFGEFNLESILGKNINIKGGNGHINSIKGDSISILGASEEDKRNAINGIDNIFKESFFKKISEYINFDKLKEHMNSEDSYIYIDKIVGRDIKLKNVIANYVEGTNIEILEGCKIKVLNKNNI</sequence>
<dbReference type="EMBL" id="AXZF01000197">
    <property type="protein sequence ID" value="ERT63579.1"/>
    <property type="molecule type" value="Genomic_DNA"/>
</dbReference>
<name>U7UXD8_9FUSO</name>
<evidence type="ECO:0000313" key="1">
    <source>
        <dbReference type="EMBL" id="ERT63579.1"/>
    </source>
</evidence>
<dbReference type="Proteomes" id="UP000017081">
    <property type="component" value="Unassembled WGS sequence"/>
</dbReference>
<reference evidence="1 2" key="1">
    <citation type="submission" date="2013-08" db="EMBL/GenBank/DDBJ databases">
        <authorList>
            <person name="Weinstock G."/>
            <person name="Sodergren E."/>
            <person name="Wylie T."/>
            <person name="Fulton L."/>
            <person name="Fulton R."/>
            <person name="Fronick C."/>
            <person name="O'Laughlin M."/>
            <person name="Godfrey J."/>
            <person name="Miner T."/>
            <person name="Herter B."/>
            <person name="Appelbaum E."/>
            <person name="Cordes M."/>
            <person name="Lek S."/>
            <person name="Wollam A."/>
            <person name="Pepin K.H."/>
            <person name="Palsikar V.B."/>
            <person name="Mitreva M."/>
            <person name="Wilson R.K."/>
        </authorList>
    </citation>
    <scope>NUCLEOTIDE SEQUENCE [LARGE SCALE GENOMIC DNA]</scope>
    <source>
        <strain evidence="1 2">ATCC BAA-474</strain>
    </source>
</reference>
<gene>
    <name evidence="1" type="ORF">HMPREF0202_02890</name>
</gene>
<proteinExistence type="predicted"/>
<keyword evidence="2" id="KW-1185">Reference proteome</keyword>
<comment type="caution">
    <text evidence="1">The sequence shown here is derived from an EMBL/GenBank/DDBJ whole genome shotgun (WGS) entry which is preliminary data.</text>
</comment>
<accession>U7UXD8</accession>
<evidence type="ECO:0000313" key="2">
    <source>
        <dbReference type="Proteomes" id="UP000017081"/>
    </source>
</evidence>
<protein>
    <recommendedName>
        <fullName evidence="3">Polymer-forming cytoskeletal</fullName>
    </recommendedName>
</protein>
<dbReference type="HOGENOM" id="CLU_1406525_0_0_0"/>
<evidence type="ECO:0008006" key="3">
    <source>
        <dbReference type="Google" id="ProtNLM"/>
    </source>
</evidence>